<dbReference type="AlphaFoldDB" id="A0A9Q8QL01"/>
<dbReference type="Proteomes" id="UP000829364">
    <property type="component" value="Chromosome 6"/>
</dbReference>
<evidence type="ECO:0000256" key="1">
    <source>
        <dbReference type="SAM" id="MobiDB-lite"/>
    </source>
</evidence>
<evidence type="ECO:0000313" key="3">
    <source>
        <dbReference type="Proteomes" id="UP000829364"/>
    </source>
</evidence>
<keyword evidence="3" id="KW-1185">Reference proteome</keyword>
<dbReference type="KEGG" id="ptkz:JDV02_007105"/>
<dbReference type="RefSeq" id="XP_047844567.1">
    <property type="nucleotide sequence ID" value="XM_047988569.1"/>
</dbReference>
<sequence length="576" mass="64696">MRSSTSTLSHEGVEAAPLLPRSPADATSSRLPDTHHVDDRRRGIGSSKQLTLDQLPTEIVEHILSYFQHSLQRGLSLTHLQRLYNPLARDAWNVRQKAVQDVRLVCRRLHDLASPLLFPYVALSIDQESLDKLESISRQPCLAAGVRGVLMDQTCRSGAFVNGHSPLDSFKTEVVRMLQTYATGFYCHTHNVADEDGEEDEEDKARACLGLRNFLVMCKAWGASHDGVPESARPEDVVFDADEMQEYVEIFRRGHEAYARGYVEQFRLVSDGTYLRTLVSAFALMPHLDTLSMGGRRRNPEVDCRYEHRLLADKVELERFIASQICAPADPPENMFVEVPIAAHTAGRPLKRLYVSRPRRGTHTALGTADGGGGREVEDRLRAAIQALESVHLSPNMRDDPAEGAFFDRYASIVTSSRQSRYLGLTGYPFPRSTNHTERISHGRFLLTMADRPRLKKLHLRYTALSQEEVKALCGGLRDGSLQDLFLEYLHLTSGLWADVLDTLRPKLAGGEGGCRARVLRLMGAEMHERAGEGIKAWEARGLAITQRVEWYLTGDPRAPVNPFRCELTRDTYQLQ</sequence>
<dbReference type="EMBL" id="CP086359">
    <property type="protein sequence ID" value="UNI21086.1"/>
    <property type="molecule type" value="Genomic_DNA"/>
</dbReference>
<organism evidence="2 3">
    <name type="scientific">Purpureocillium takamizusanense</name>
    <dbReference type="NCBI Taxonomy" id="2060973"/>
    <lineage>
        <taxon>Eukaryota</taxon>
        <taxon>Fungi</taxon>
        <taxon>Dikarya</taxon>
        <taxon>Ascomycota</taxon>
        <taxon>Pezizomycotina</taxon>
        <taxon>Sordariomycetes</taxon>
        <taxon>Hypocreomycetidae</taxon>
        <taxon>Hypocreales</taxon>
        <taxon>Ophiocordycipitaceae</taxon>
        <taxon>Purpureocillium</taxon>
    </lineage>
</organism>
<reference evidence="2" key="1">
    <citation type="submission" date="2021-11" db="EMBL/GenBank/DDBJ databases">
        <title>Purpureocillium_takamizusanense_genome.</title>
        <authorList>
            <person name="Nguyen N.-H."/>
        </authorList>
    </citation>
    <scope>NUCLEOTIDE SEQUENCE</scope>
    <source>
        <strain evidence="2">PT3</strain>
    </source>
</reference>
<protein>
    <submittedName>
        <fullName evidence="2">Uncharacterized protein</fullName>
    </submittedName>
</protein>
<name>A0A9Q8QL01_9HYPO</name>
<gene>
    <name evidence="2" type="ORF">JDV02_007105</name>
</gene>
<dbReference type="OrthoDB" id="3759773at2759"/>
<dbReference type="GeneID" id="72069054"/>
<feature type="compositionally biased region" description="Basic and acidic residues" evidence="1">
    <location>
        <begin position="32"/>
        <end position="42"/>
    </location>
</feature>
<feature type="region of interest" description="Disordered" evidence="1">
    <location>
        <begin position="1"/>
        <end position="45"/>
    </location>
</feature>
<proteinExistence type="predicted"/>
<evidence type="ECO:0000313" key="2">
    <source>
        <dbReference type="EMBL" id="UNI21086.1"/>
    </source>
</evidence>
<accession>A0A9Q8QL01</accession>